<comment type="caution">
    <text evidence="1">The sequence shown here is derived from an EMBL/GenBank/DDBJ whole genome shotgun (WGS) entry which is preliminary data.</text>
</comment>
<accession>A0ABP8BRU3</accession>
<name>A0ABP8BRU3_9ACTN</name>
<dbReference type="Proteomes" id="UP001501710">
    <property type="component" value="Unassembled WGS sequence"/>
</dbReference>
<evidence type="ECO:0000313" key="2">
    <source>
        <dbReference type="Proteomes" id="UP001501710"/>
    </source>
</evidence>
<dbReference type="EMBL" id="BAABAS010000001">
    <property type="protein sequence ID" value="GAA4223825.1"/>
    <property type="molecule type" value="Genomic_DNA"/>
</dbReference>
<evidence type="ECO:0000313" key="1">
    <source>
        <dbReference type="EMBL" id="GAA4223825.1"/>
    </source>
</evidence>
<dbReference type="RefSeq" id="WP_344887961.1">
    <property type="nucleotide sequence ID" value="NZ_BAABAS010000001.1"/>
</dbReference>
<proteinExistence type="predicted"/>
<reference evidence="2" key="1">
    <citation type="journal article" date="2019" name="Int. J. Syst. Evol. Microbiol.">
        <title>The Global Catalogue of Microorganisms (GCM) 10K type strain sequencing project: providing services to taxonomists for standard genome sequencing and annotation.</title>
        <authorList>
            <consortium name="The Broad Institute Genomics Platform"/>
            <consortium name="The Broad Institute Genome Sequencing Center for Infectious Disease"/>
            <person name="Wu L."/>
            <person name="Ma J."/>
        </authorList>
    </citation>
    <scope>NUCLEOTIDE SEQUENCE [LARGE SCALE GENOMIC DNA]</scope>
    <source>
        <strain evidence="2">JCM 17440</strain>
    </source>
</reference>
<organism evidence="1 2">
    <name type="scientific">Actinomadura meridiana</name>
    <dbReference type="NCBI Taxonomy" id="559626"/>
    <lineage>
        <taxon>Bacteria</taxon>
        <taxon>Bacillati</taxon>
        <taxon>Actinomycetota</taxon>
        <taxon>Actinomycetes</taxon>
        <taxon>Streptosporangiales</taxon>
        <taxon>Thermomonosporaceae</taxon>
        <taxon>Actinomadura</taxon>
    </lineage>
</organism>
<keyword evidence="2" id="KW-1185">Reference proteome</keyword>
<protein>
    <submittedName>
        <fullName evidence="1">Uncharacterized protein</fullName>
    </submittedName>
</protein>
<sequence>MNEVSLVRELLGPLEFDRGFYPNIYVRVGDEPRCPPAELLHPMLFDPSFDRGEHLGPGRGIPETVDELTEVLQVLPVTATQMIPFLVHTCTRDLAFEALGGPWSPQVAGHVMERVMELIGPGTQWWSNVSYPE</sequence>
<gene>
    <name evidence="1" type="ORF">GCM10022254_01890</name>
</gene>